<evidence type="ECO:0000256" key="1">
    <source>
        <dbReference type="ARBA" id="ARBA00022737"/>
    </source>
</evidence>
<dbReference type="InterPro" id="IPR056884">
    <property type="entry name" value="NPHP3-like_N"/>
</dbReference>
<dbReference type="EMBL" id="JAADJZ010000011">
    <property type="protein sequence ID" value="KAF2871439.1"/>
    <property type="molecule type" value="Genomic_DNA"/>
</dbReference>
<dbReference type="PANTHER" id="PTHR40619:SF3">
    <property type="entry name" value="FUNGAL STAND N-TERMINAL GOODBYE DOMAIN-CONTAINING PROTEIN"/>
    <property type="match status" value="1"/>
</dbReference>
<keyword evidence="4" id="KW-1185">Reference proteome</keyword>
<name>A0A7C8M8C1_9PLEO</name>
<dbReference type="Proteomes" id="UP000481861">
    <property type="component" value="Unassembled WGS sequence"/>
</dbReference>
<reference evidence="3 4" key="1">
    <citation type="submission" date="2020-01" db="EMBL/GenBank/DDBJ databases">
        <authorList>
            <consortium name="DOE Joint Genome Institute"/>
            <person name="Haridas S."/>
            <person name="Albert R."/>
            <person name="Binder M."/>
            <person name="Bloem J."/>
            <person name="Labutti K."/>
            <person name="Salamov A."/>
            <person name="Andreopoulos B."/>
            <person name="Baker S.E."/>
            <person name="Barry K."/>
            <person name="Bills G."/>
            <person name="Bluhm B.H."/>
            <person name="Cannon C."/>
            <person name="Castanera R."/>
            <person name="Culley D.E."/>
            <person name="Daum C."/>
            <person name="Ezra D."/>
            <person name="Gonzalez J.B."/>
            <person name="Henrissat B."/>
            <person name="Kuo A."/>
            <person name="Liang C."/>
            <person name="Lipzen A."/>
            <person name="Lutzoni F."/>
            <person name="Magnuson J."/>
            <person name="Mondo S."/>
            <person name="Nolan M."/>
            <person name="Ohm R."/>
            <person name="Pangilinan J."/>
            <person name="Park H.-J.H."/>
            <person name="Ramirez L."/>
            <person name="Alfaro M."/>
            <person name="Sun H."/>
            <person name="Tritt A."/>
            <person name="Yoshinaga Y."/>
            <person name="Zwiers L.-H.L."/>
            <person name="Turgeon B.G."/>
            <person name="Goodwin S.B."/>
            <person name="Spatafora J.W."/>
            <person name="Crous P.W."/>
            <person name="Grigoriev I.V."/>
        </authorList>
    </citation>
    <scope>NUCLEOTIDE SEQUENCE [LARGE SCALE GENOMIC DNA]</scope>
    <source>
        <strain evidence="3 4">CBS 611.86</strain>
    </source>
</reference>
<sequence length="363" mass="39811">MTQETGLETKEIAQNSQQSLTRIEGAVDDAKRGAQETGLALMRRMSGLETQVLNGVQSMLADQTRNAKWQKQVDVLKQAADDKDQIIAQLRSRVNEASYKPSSLAEALDLDLSKDGYPDDIGFAYSQGVTETPQFQDRTRWVAESSDFTSWLHTDGSEVLVIQGQYSELECISPMSFLVALLYPKLADSRDVLVLPFFCGLHTGSQFDDSDEPSGPLLMARALLTQLLNIKTVNWADGNAGLPFLPLNPDDVKKLKSSSFSAYVKLIGKLIVAMKNHHSAIFIIIDGLDYYDLTWPREAKCMVKTLLKIATSAEETTGAVVKIMFAAGTHTNGWPQEGSGAVVLDVPDEIDGDGDTLEDLDSE</sequence>
<evidence type="ECO:0000313" key="4">
    <source>
        <dbReference type="Proteomes" id="UP000481861"/>
    </source>
</evidence>
<comment type="caution">
    <text evidence="3">The sequence shown here is derived from an EMBL/GenBank/DDBJ whole genome shotgun (WGS) entry which is preliminary data.</text>
</comment>
<dbReference type="PANTHER" id="PTHR40619">
    <property type="entry name" value="FUNGAL STAND N-TERMINAL GOODBYE DOMAIN-CONTAINING PROTEIN"/>
    <property type="match status" value="1"/>
</dbReference>
<gene>
    <name evidence="3" type="ORF">BDV95DRAFT_40888</name>
</gene>
<feature type="domain" description="Nephrocystin 3-like N-terminal" evidence="2">
    <location>
        <begin position="140"/>
        <end position="313"/>
    </location>
</feature>
<dbReference type="OrthoDB" id="5419927at2759"/>
<proteinExistence type="predicted"/>
<evidence type="ECO:0000313" key="3">
    <source>
        <dbReference type="EMBL" id="KAF2871439.1"/>
    </source>
</evidence>
<dbReference type="Pfam" id="PF24883">
    <property type="entry name" value="NPHP3_N"/>
    <property type="match status" value="1"/>
</dbReference>
<dbReference type="AlphaFoldDB" id="A0A7C8M8C1"/>
<evidence type="ECO:0000259" key="2">
    <source>
        <dbReference type="Pfam" id="PF24883"/>
    </source>
</evidence>
<accession>A0A7C8M8C1</accession>
<organism evidence="3 4">
    <name type="scientific">Massariosphaeria phaeospora</name>
    <dbReference type="NCBI Taxonomy" id="100035"/>
    <lineage>
        <taxon>Eukaryota</taxon>
        <taxon>Fungi</taxon>
        <taxon>Dikarya</taxon>
        <taxon>Ascomycota</taxon>
        <taxon>Pezizomycotina</taxon>
        <taxon>Dothideomycetes</taxon>
        <taxon>Pleosporomycetidae</taxon>
        <taxon>Pleosporales</taxon>
        <taxon>Pleosporales incertae sedis</taxon>
        <taxon>Massariosphaeria</taxon>
    </lineage>
</organism>
<protein>
    <recommendedName>
        <fullName evidence="2">Nephrocystin 3-like N-terminal domain-containing protein</fullName>
    </recommendedName>
</protein>
<keyword evidence="1" id="KW-0677">Repeat</keyword>